<dbReference type="AlphaFoldDB" id="A0A8B9C633"/>
<proteinExistence type="predicted"/>
<evidence type="ECO:0000256" key="1">
    <source>
        <dbReference type="SAM" id="MobiDB-lite"/>
    </source>
</evidence>
<evidence type="ECO:0000313" key="3">
    <source>
        <dbReference type="Proteomes" id="UP000694426"/>
    </source>
</evidence>
<accession>A0A8B9C633</accession>
<organism evidence="2 3">
    <name type="scientific">Anser brachyrhynchus</name>
    <name type="common">Pink-footed goose</name>
    <dbReference type="NCBI Taxonomy" id="132585"/>
    <lineage>
        <taxon>Eukaryota</taxon>
        <taxon>Metazoa</taxon>
        <taxon>Chordata</taxon>
        <taxon>Craniata</taxon>
        <taxon>Vertebrata</taxon>
        <taxon>Euteleostomi</taxon>
        <taxon>Archelosauria</taxon>
        <taxon>Archosauria</taxon>
        <taxon>Dinosauria</taxon>
        <taxon>Saurischia</taxon>
        <taxon>Theropoda</taxon>
        <taxon>Coelurosauria</taxon>
        <taxon>Aves</taxon>
        <taxon>Neognathae</taxon>
        <taxon>Galloanserae</taxon>
        <taxon>Anseriformes</taxon>
        <taxon>Anatidae</taxon>
        <taxon>Anserinae</taxon>
        <taxon>Anser</taxon>
    </lineage>
</organism>
<evidence type="ECO:0000313" key="2">
    <source>
        <dbReference type="Ensembl" id="ENSABRP00000014821.1"/>
    </source>
</evidence>
<sequence>VLPIQPVCFITRDEELGAVGTFTARSGRAGLTRPRVLENEVFIIKLLPVDGFASSAVVVGEVSSLAHELGDDAVEAAPLEAEAFLVGTEAAEIFCSGPEAEVSTAPQPLHPSSRPAPHLRSWAPRQSAGGSGVARRVCSRS</sequence>
<name>A0A8B9C633_9AVES</name>
<dbReference type="GeneTree" id="ENSGT00940000177851"/>
<feature type="region of interest" description="Disordered" evidence="1">
    <location>
        <begin position="101"/>
        <end position="141"/>
    </location>
</feature>
<reference evidence="2" key="2">
    <citation type="submission" date="2025-09" db="UniProtKB">
        <authorList>
            <consortium name="Ensembl"/>
        </authorList>
    </citation>
    <scope>IDENTIFICATION</scope>
</reference>
<protein>
    <submittedName>
        <fullName evidence="2">Uncharacterized protein</fullName>
    </submittedName>
</protein>
<dbReference type="Ensembl" id="ENSABRT00000021148.1">
    <property type="protein sequence ID" value="ENSABRP00000014821.1"/>
    <property type="gene ID" value="ENSABRG00000013064.1"/>
</dbReference>
<dbReference type="Proteomes" id="UP000694426">
    <property type="component" value="Unplaced"/>
</dbReference>
<keyword evidence="3" id="KW-1185">Reference proteome</keyword>
<reference evidence="2" key="1">
    <citation type="submission" date="2025-08" db="UniProtKB">
        <authorList>
            <consortium name="Ensembl"/>
        </authorList>
    </citation>
    <scope>IDENTIFICATION</scope>
</reference>